<evidence type="ECO:0000256" key="4">
    <source>
        <dbReference type="RuleBase" id="RU004508"/>
    </source>
</evidence>
<sequence length="382" mass="41135">MTTVRQVQFSDNTIGEEEVAAVTDVLTSRWLSAGKVTRRFERAFADALGVPDAVAVSNGTAALHVALATLGVGPGDEVVMPSLTFVAGAAMTTLLGARPVFADVRSEHDLTVDPDAVEALLTDRTKAVIAMHYSGFSADMPKLRAMTADRGVALVEDAAHAPLVLTDSGMLGTIGDVGCFSFYATKNITTGEGGLVVGNNEARLAASRRMRSHHMTSATWDRHQGGALSYDVTALGMNYRPTEIASAIGTVQLSRLDADRKRRLAITTRYRELLAGRPGLVIPFGDRDLVTEDSALHLFVVLLPEGVDRTDVREALRQRGVPTSVHYPPTHQLSFYRGTTVTDLPVTDRVAGRLLTLPLHARMSDEDVDYVANELRSVLATR</sequence>
<protein>
    <submittedName>
        <fullName evidence="5">dTDP-4-amino-4,6-dideoxygalactose transaminase</fullName>
    </submittedName>
</protein>
<reference evidence="5 6" key="1">
    <citation type="submission" date="2019-03" db="EMBL/GenBank/DDBJ databases">
        <title>Genomic Encyclopedia of Type Strains, Phase IV (KMG-IV): sequencing the most valuable type-strain genomes for metagenomic binning, comparative biology and taxonomic classification.</title>
        <authorList>
            <person name="Goeker M."/>
        </authorList>
    </citation>
    <scope>NUCLEOTIDE SEQUENCE [LARGE SCALE GENOMIC DNA]</scope>
    <source>
        <strain evidence="5 6">DSM 45934</strain>
    </source>
</reference>
<dbReference type="OrthoDB" id="5342089at2"/>
<evidence type="ECO:0000256" key="2">
    <source>
        <dbReference type="PIRSR" id="PIRSR000390-1"/>
    </source>
</evidence>
<dbReference type="RefSeq" id="WP_132113316.1">
    <property type="nucleotide sequence ID" value="NZ_SLWS01000002.1"/>
</dbReference>
<dbReference type="GO" id="GO:0008483">
    <property type="term" value="F:transaminase activity"/>
    <property type="evidence" value="ECO:0007669"/>
    <property type="project" value="TreeGrafter"/>
</dbReference>
<dbReference type="PIRSF" id="PIRSF000390">
    <property type="entry name" value="PLP_StrS"/>
    <property type="match status" value="1"/>
</dbReference>
<dbReference type="InterPro" id="IPR015424">
    <property type="entry name" value="PyrdxlP-dep_Trfase"/>
</dbReference>
<dbReference type="GO" id="GO:0000271">
    <property type="term" value="P:polysaccharide biosynthetic process"/>
    <property type="evidence" value="ECO:0007669"/>
    <property type="project" value="TreeGrafter"/>
</dbReference>
<dbReference type="Gene3D" id="3.40.640.10">
    <property type="entry name" value="Type I PLP-dependent aspartate aminotransferase-like (Major domain)"/>
    <property type="match status" value="1"/>
</dbReference>
<evidence type="ECO:0000313" key="6">
    <source>
        <dbReference type="Proteomes" id="UP000295680"/>
    </source>
</evidence>
<accession>A0A4R2JX09</accession>
<dbReference type="Pfam" id="PF01041">
    <property type="entry name" value="DegT_DnrJ_EryC1"/>
    <property type="match status" value="1"/>
</dbReference>
<evidence type="ECO:0000256" key="3">
    <source>
        <dbReference type="PIRSR" id="PIRSR000390-2"/>
    </source>
</evidence>
<dbReference type="CDD" id="cd00616">
    <property type="entry name" value="AHBA_syn"/>
    <property type="match status" value="1"/>
</dbReference>
<keyword evidence="3 4" id="KW-0663">Pyridoxal phosphate</keyword>
<feature type="active site" description="Proton acceptor" evidence="2">
    <location>
        <position position="186"/>
    </location>
</feature>
<dbReference type="PANTHER" id="PTHR30244:SF34">
    <property type="entry name" value="DTDP-4-AMINO-4,6-DIDEOXYGALACTOSE TRANSAMINASE"/>
    <property type="match status" value="1"/>
</dbReference>
<dbReference type="GO" id="GO:0030170">
    <property type="term" value="F:pyridoxal phosphate binding"/>
    <property type="evidence" value="ECO:0007669"/>
    <property type="project" value="TreeGrafter"/>
</dbReference>
<dbReference type="InterPro" id="IPR015422">
    <property type="entry name" value="PyrdxlP-dep_Trfase_small"/>
</dbReference>
<organism evidence="5 6">
    <name type="scientific">Actinocrispum wychmicini</name>
    <dbReference type="NCBI Taxonomy" id="1213861"/>
    <lineage>
        <taxon>Bacteria</taxon>
        <taxon>Bacillati</taxon>
        <taxon>Actinomycetota</taxon>
        <taxon>Actinomycetes</taxon>
        <taxon>Pseudonocardiales</taxon>
        <taxon>Pseudonocardiaceae</taxon>
        <taxon>Actinocrispum</taxon>
    </lineage>
</organism>
<comment type="similarity">
    <text evidence="4">Belongs to the DegT/DnrJ/EryC1 family.</text>
</comment>
<dbReference type="SUPFAM" id="SSF53383">
    <property type="entry name" value="PLP-dependent transferases"/>
    <property type="match status" value="1"/>
</dbReference>
<feature type="modified residue" description="N6-(pyridoxal phosphate)lysine" evidence="3">
    <location>
        <position position="186"/>
    </location>
</feature>
<proteinExistence type="inferred from homology"/>
<gene>
    <name evidence="5" type="ORF">EV192_10255</name>
</gene>
<dbReference type="InterPro" id="IPR000653">
    <property type="entry name" value="DegT/StrS_aminotransferase"/>
</dbReference>
<evidence type="ECO:0000313" key="5">
    <source>
        <dbReference type="EMBL" id="TCO61918.1"/>
    </source>
</evidence>
<name>A0A4R2JX09_9PSEU</name>
<dbReference type="InterPro" id="IPR015421">
    <property type="entry name" value="PyrdxlP-dep_Trfase_major"/>
</dbReference>
<keyword evidence="6" id="KW-1185">Reference proteome</keyword>
<dbReference type="PANTHER" id="PTHR30244">
    <property type="entry name" value="TRANSAMINASE"/>
    <property type="match status" value="1"/>
</dbReference>
<evidence type="ECO:0000256" key="1">
    <source>
        <dbReference type="ARBA" id="ARBA00001933"/>
    </source>
</evidence>
<dbReference type="Gene3D" id="3.90.1150.10">
    <property type="entry name" value="Aspartate Aminotransferase, domain 1"/>
    <property type="match status" value="1"/>
</dbReference>
<dbReference type="AlphaFoldDB" id="A0A4R2JX09"/>
<comment type="caution">
    <text evidence="5">The sequence shown here is derived from an EMBL/GenBank/DDBJ whole genome shotgun (WGS) entry which is preliminary data.</text>
</comment>
<dbReference type="EMBL" id="SLWS01000002">
    <property type="protein sequence ID" value="TCO61918.1"/>
    <property type="molecule type" value="Genomic_DNA"/>
</dbReference>
<dbReference type="Proteomes" id="UP000295680">
    <property type="component" value="Unassembled WGS sequence"/>
</dbReference>
<comment type="cofactor">
    <cofactor evidence="1">
        <name>pyridoxal 5'-phosphate</name>
        <dbReference type="ChEBI" id="CHEBI:597326"/>
    </cofactor>
</comment>